<evidence type="ECO:0000313" key="2">
    <source>
        <dbReference type="EMBL" id="KAK8896789.1"/>
    </source>
</evidence>
<dbReference type="PANTHER" id="PTHR10807">
    <property type="entry name" value="MYOTUBULARIN-RELATED"/>
    <property type="match status" value="1"/>
</dbReference>
<dbReference type="InterPro" id="IPR004182">
    <property type="entry name" value="GRAM"/>
</dbReference>
<dbReference type="SUPFAM" id="SSF52799">
    <property type="entry name" value="(Phosphotyrosine protein) phosphatases II"/>
    <property type="match status" value="1"/>
</dbReference>
<reference evidence="2 3" key="1">
    <citation type="submission" date="2024-04" db="EMBL/GenBank/DDBJ databases">
        <title>Tritrichomonas musculus Genome.</title>
        <authorList>
            <person name="Alves-Ferreira E."/>
            <person name="Grigg M."/>
            <person name="Lorenzi H."/>
            <person name="Galac M."/>
        </authorList>
    </citation>
    <scope>NUCLEOTIDE SEQUENCE [LARGE SCALE GENOMIC DNA]</scope>
    <source>
        <strain evidence="2 3">EAF2021</strain>
    </source>
</reference>
<accession>A0ABR2L086</accession>
<protein>
    <recommendedName>
        <fullName evidence="1">Myotubularin phosphatase domain-containing protein</fullName>
    </recommendedName>
</protein>
<proteinExistence type="predicted"/>
<dbReference type="InterPro" id="IPR030564">
    <property type="entry name" value="Myotubularin"/>
</dbReference>
<feature type="domain" description="Myotubularin phosphatase" evidence="1">
    <location>
        <begin position="190"/>
        <end position="515"/>
    </location>
</feature>
<dbReference type="Pfam" id="PF06602">
    <property type="entry name" value="Myotub-related"/>
    <property type="match status" value="1"/>
</dbReference>
<keyword evidence="3" id="KW-1185">Reference proteome</keyword>
<dbReference type="PROSITE" id="PS51339">
    <property type="entry name" value="PPASE_MYOTUBULARIN"/>
    <property type="match status" value="1"/>
</dbReference>
<name>A0ABR2L086_9EUKA</name>
<gene>
    <name evidence="2" type="ORF">M9Y10_014707</name>
</gene>
<dbReference type="Pfam" id="PF02893">
    <property type="entry name" value="GRAM"/>
    <property type="match status" value="1"/>
</dbReference>
<organism evidence="2 3">
    <name type="scientific">Tritrichomonas musculus</name>
    <dbReference type="NCBI Taxonomy" id="1915356"/>
    <lineage>
        <taxon>Eukaryota</taxon>
        <taxon>Metamonada</taxon>
        <taxon>Parabasalia</taxon>
        <taxon>Tritrichomonadida</taxon>
        <taxon>Tritrichomonadidae</taxon>
        <taxon>Tritrichomonas</taxon>
    </lineage>
</organism>
<evidence type="ECO:0000313" key="3">
    <source>
        <dbReference type="Proteomes" id="UP001470230"/>
    </source>
</evidence>
<dbReference type="InterPro" id="IPR010569">
    <property type="entry name" value="Myotubularin-like_Pase_dom"/>
</dbReference>
<dbReference type="PANTHER" id="PTHR10807:SF8">
    <property type="entry name" value="PHOSPHATIDYLINOSITOL-3-PHOSPHATE PHOSPHATASE"/>
    <property type="match status" value="1"/>
</dbReference>
<evidence type="ECO:0000259" key="1">
    <source>
        <dbReference type="PROSITE" id="PS51339"/>
    </source>
</evidence>
<dbReference type="InterPro" id="IPR029021">
    <property type="entry name" value="Prot-tyrosine_phosphatase-like"/>
</dbReference>
<dbReference type="EMBL" id="JAPFFF010000002">
    <property type="protein sequence ID" value="KAK8896789.1"/>
    <property type="molecule type" value="Genomic_DNA"/>
</dbReference>
<dbReference type="Proteomes" id="UP001470230">
    <property type="component" value="Unassembled WGS sequence"/>
</dbReference>
<comment type="caution">
    <text evidence="2">The sequence shown here is derived from an EMBL/GenBank/DDBJ whole genome shotgun (WGS) entry which is preliminary data.</text>
</comment>
<sequence>MIQKTSSVQCLIYKDPETKLKSAFSLLPNEKIELSLSFKLQTDHGTLYITNWAIRFVYDQPISDPSFQNFVIPLKLIKSIAKKGGKKVGKDNYSIIFNLSNGGRMTFPFPIVKGLRKQIISQIYMLKENVLELDEYNWAPDPSWISRLKNISGYSMIKNDFCDLYPPYILAPDNAIRFLTHDNMKSTQIIPILSYIYDPSNSKDDKIPLLRSAQPFSNSELKSNHNFLKYYSGSHDLNIFDFNQKTNSKDNNISEEKANDSKHSHQIISVHIPSLKKLRECLETMINCAFSGSEKSYEHWGKLVMKYVRQCSVISSSLFNKKAVLIHSSDNWERTAALSSLTQVFIDPYCRTIKGFAELIQREWIDSGHMFAHINPEEESPIFPLFIDGVAQIMIHFPNAFEYNMSYLDYILSNSYAKLFGDFVGNCYQMRASIKRPVSLFECVFNKELDIIDKITNSDYTENNSLLKIKDDDENYTFVNQLMGTPAFFTDKVPVVTVEPPPPHDYSNEFNNDKIRSLKYLKSKGKWPKYKDYDDYSLDKDQYYKEYRMNIPPKILKSCSNSTNSTSFTNSFQGTSTHFTTCDYDSSSSD</sequence>